<sequence>MGQSLGITSSVNQAPALSASEASIYVRFKDKYDREKRVQCHIQATNKFPSKLGLIIERAETTAAKKSGGAGDTHLKTISNPKFMMPRTFTIGEVLAVLRTRLDLTREEGLVLFANEKYMLRPNSKLEDVYARYKDEDGFLYLVYAEENIYG</sequence>
<organism evidence="7">
    <name type="scientific">Strombidinopsis acuminata</name>
    <dbReference type="NCBI Taxonomy" id="141414"/>
    <lineage>
        <taxon>Eukaryota</taxon>
        <taxon>Sar</taxon>
        <taxon>Alveolata</taxon>
        <taxon>Ciliophora</taxon>
        <taxon>Intramacronucleata</taxon>
        <taxon>Spirotrichea</taxon>
        <taxon>Choreotrichia</taxon>
        <taxon>Choreotrichida</taxon>
        <taxon>Strombidinopsidae</taxon>
        <taxon>Strombidinopsis</taxon>
    </lineage>
</organism>
<evidence type="ECO:0000256" key="2">
    <source>
        <dbReference type="ARBA" id="ARBA00007293"/>
    </source>
</evidence>
<keyword evidence="3" id="KW-0472">Membrane</keyword>
<dbReference type="GO" id="GO:0016020">
    <property type="term" value="C:membrane"/>
    <property type="evidence" value="ECO:0007669"/>
    <property type="project" value="UniProtKB-SubCell"/>
</dbReference>
<dbReference type="GO" id="GO:0006914">
    <property type="term" value="P:autophagy"/>
    <property type="evidence" value="ECO:0007669"/>
    <property type="project" value="UniProtKB-KW"/>
</dbReference>
<dbReference type="InterPro" id="IPR029071">
    <property type="entry name" value="Ubiquitin-like_domsf"/>
</dbReference>
<dbReference type="Gene3D" id="3.10.20.90">
    <property type="entry name" value="Phosphatidylinositol 3-kinase Catalytic Subunit, Chain A, domain 1"/>
    <property type="match status" value="1"/>
</dbReference>
<dbReference type="Pfam" id="PF02991">
    <property type="entry name" value="ATG8"/>
    <property type="match status" value="1"/>
</dbReference>
<dbReference type="InterPro" id="IPR004241">
    <property type="entry name" value="Atg8-like"/>
</dbReference>
<reference evidence="7" key="1">
    <citation type="submission" date="2021-01" db="EMBL/GenBank/DDBJ databases">
        <authorList>
            <person name="Corre E."/>
            <person name="Pelletier E."/>
            <person name="Niang G."/>
            <person name="Scheremetjew M."/>
            <person name="Finn R."/>
            <person name="Kale V."/>
            <person name="Holt S."/>
            <person name="Cochrane G."/>
            <person name="Meng A."/>
            <person name="Brown T."/>
            <person name="Cohen L."/>
        </authorList>
    </citation>
    <scope>NUCLEOTIDE SEQUENCE</scope>
    <source>
        <strain evidence="7">SPMC142</strain>
    </source>
</reference>
<accession>A0A7S3SDB2</accession>
<name>A0A7S3SDB2_9SPIT</name>
<feature type="lipid moiety-binding region" description="Phosphatidylserine amidated glycine; alternate" evidence="5">
    <location>
        <position position="151"/>
    </location>
</feature>
<dbReference type="AlphaFoldDB" id="A0A7S3SDB2"/>
<dbReference type="PANTHER" id="PTHR10969">
    <property type="entry name" value="MICROTUBULE-ASSOCIATED PROTEINS 1A/1B LIGHT CHAIN 3-RELATED"/>
    <property type="match status" value="1"/>
</dbReference>
<comment type="subcellular location">
    <subcellularLocation>
        <location evidence="1">Membrane</location>
    </subcellularLocation>
</comment>
<evidence type="ECO:0000256" key="1">
    <source>
        <dbReference type="ARBA" id="ARBA00004370"/>
    </source>
</evidence>
<comment type="similarity">
    <text evidence="2 6">Belongs to the ATG8 family.</text>
</comment>
<evidence type="ECO:0000313" key="7">
    <source>
        <dbReference type="EMBL" id="CAE0550972.1"/>
    </source>
</evidence>
<keyword evidence="6" id="KW-0072">Autophagy</keyword>
<gene>
    <name evidence="7" type="ORF">SACU0126_LOCUS12816</name>
</gene>
<keyword evidence="4 5" id="KW-0449">Lipoprotein</keyword>
<protein>
    <recommendedName>
        <fullName evidence="6">Autophagy-related protein</fullName>
    </recommendedName>
</protein>
<evidence type="ECO:0000256" key="6">
    <source>
        <dbReference type="RuleBase" id="RU004384"/>
    </source>
</evidence>
<evidence type="ECO:0000256" key="4">
    <source>
        <dbReference type="ARBA" id="ARBA00023288"/>
    </source>
</evidence>
<evidence type="ECO:0000256" key="5">
    <source>
        <dbReference type="PIRSR" id="PIRSR604241-50"/>
    </source>
</evidence>
<evidence type="ECO:0000256" key="3">
    <source>
        <dbReference type="ARBA" id="ARBA00023136"/>
    </source>
</evidence>
<dbReference type="SUPFAM" id="SSF54236">
    <property type="entry name" value="Ubiquitin-like"/>
    <property type="match status" value="1"/>
</dbReference>
<proteinExistence type="inferred from homology"/>
<dbReference type="EMBL" id="HBIQ01039902">
    <property type="protein sequence ID" value="CAE0550972.1"/>
    <property type="molecule type" value="Transcribed_RNA"/>
</dbReference>